<name>A0A6M3KUG5_9ZZZZ</name>
<dbReference type="EMBL" id="MT142578">
    <property type="protein sequence ID" value="QJA85500.1"/>
    <property type="molecule type" value="Genomic_DNA"/>
</dbReference>
<organism evidence="1">
    <name type="scientific">viral metagenome</name>
    <dbReference type="NCBI Taxonomy" id="1070528"/>
    <lineage>
        <taxon>unclassified sequences</taxon>
        <taxon>metagenomes</taxon>
        <taxon>organismal metagenomes</taxon>
    </lineage>
</organism>
<accession>A0A6M3KUG5</accession>
<protein>
    <submittedName>
        <fullName evidence="1">Uncharacterized protein</fullName>
    </submittedName>
</protein>
<proteinExistence type="predicted"/>
<evidence type="ECO:0000313" key="1">
    <source>
        <dbReference type="EMBL" id="QJA85500.1"/>
    </source>
</evidence>
<sequence>MNWILEHYVEVMAILWVLDQIAAATPEDWKIGKFPIGKYDNIVMSFIKSLVKKFIAKQKEDKKVIE</sequence>
<gene>
    <name evidence="1" type="ORF">MM415B02214_0011</name>
</gene>
<dbReference type="AlphaFoldDB" id="A0A6M3KUG5"/>
<reference evidence="1" key="1">
    <citation type="submission" date="2020-03" db="EMBL/GenBank/DDBJ databases">
        <title>The deep terrestrial virosphere.</title>
        <authorList>
            <person name="Holmfeldt K."/>
            <person name="Nilsson E."/>
            <person name="Simone D."/>
            <person name="Lopez-Fernandez M."/>
            <person name="Wu X."/>
            <person name="de Brujin I."/>
            <person name="Lundin D."/>
            <person name="Andersson A."/>
            <person name="Bertilsson S."/>
            <person name="Dopson M."/>
        </authorList>
    </citation>
    <scope>NUCLEOTIDE SEQUENCE</scope>
    <source>
        <strain evidence="1">MM415B02214</strain>
    </source>
</reference>